<comment type="cofactor">
    <cofactor evidence="1">
        <name>Fe(2+)</name>
        <dbReference type="ChEBI" id="CHEBI:29033"/>
    </cofactor>
</comment>
<dbReference type="PANTHER" id="PTHR20883:SF48">
    <property type="entry name" value="ECTOINE DIOXYGENASE"/>
    <property type="match status" value="1"/>
</dbReference>
<dbReference type="AlphaFoldDB" id="K2JNS9"/>
<keyword evidence="2" id="KW-0223">Dioxygenase</keyword>
<dbReference type="PANTHER" id="PTHR20883">
    <property type="entry name" value="PHYTANOYL-COA DIOXYGENASE DOMAIN CONTAINING 1"/>
    <property type="match status" value="1"/>
</dbReference>
<comment type="caution">
    <text evidence="2">The sequence shown here is derived from an EMBL/GenBank/DDBJ whole genome shotgun (WGS) entry which is preliminary data.</text>
</comment>
<evidence type="ECO:0000313" key="2">
    <source>
        <dbReference type="EMBL" id="EKE76142.1"/>
    </source>
</evidence>
<dbReference type="GO" id="GO:0005506">
    <property type="term" value="F:iron ion binding"/>
    <property type="evidence" value="ECO:0007669"/>
    <property type="project" value="UniProtKB-ARBA"/>
</dbReference>
<evidence type="ECO:0000256" key="1">
    <source>
        <dbReference type="ARBA" id="ARBA00001954"/>
    </source>
</evidence>
<accession>K2JNS9</accession>
<gene>
    <name evidence="2" type="ORF">B3C1_04520</name>
</gene>
<sequence length="236" mass="25446">MSVKGTAMTPPGLTELALESQQIQQQGYALLRQAIPPTWLAGLRQAFDEGVRPSAQWPVPRGPDWRHALVDLDPKVQALCRLPPLLAVVGALIGEDFFLAQVEGREPLGGGGYQRLHRDLSAQRPGDTVNAIAYLDDYGPANGATRLVPASHRGPFDAARADADFEAKAMQLEGKAGDILVFDADLVHAASVNRSGARRRSLLLGYFAKSLFGAHQQSAALRGVRMDTSEWFPAQG</sequence>
<proteinExistence type="predicted"/>
<dbReference type="STRING" id="745411.B3C1_04520"/>
<dbReference type="eggNOG" id="COG5285">
    <property type="taxonomic scope" value="Bacteria"/>
</dbReference>
<protein>
    <submittedName>
        <fullName evidence="2">Phytanoyl-CoA dioxygenase</fullName>
    </submittedName>
</protein>
<name>K2JNS9_9GAMM</name>
<reference evidence="2 3" key="1">
    <citation type="journal article" date="2012" name="J. Bacteriol.">
        <title>Genome Sequence of Gallaecimonas xiamenensis Type Strain 3-C-1.</title>
        <authorList>
            <person name="Lai Q."/>
            <person name="Wang L."/>
            <person name="Wang W."/>
            <person name="Shao Z."/>
        </authorList>
    </citation>
    <scope>NUCLEOTIDE SEQUENCE [LARGE SCALE GENOMIC DNA]</scope>
    <source>
        <strain evidence="2 3">3-C-1</strain>
    </source>
</reference>
<keyword evidence="3" id="KW-1185">Reference proteome</keyword>
<dbReference type="Gene3D" id="2.60.120.620">
    <property type="entry name" value="q2cbj1_9rhob like domain"/>
    <property type="match status" value="1"/>
</dbReference>
<dbReference type="InterPro" id="IPR008775">
    <property type="entry name" value="Phytyl_CoA_dOase-like"/>
</dbReference>
<dbReference type="Pfam" id="PF05721">
    <property type="entry name" value="PhyH"/>
    <property type="match status" value="1"/>
</dbReference>
<dbReference type="PATRIC" id="fig|745411.4.peg.894"/>
<organism evidence="2 3">
    <name type="scientific">Gallaecimonas xiamenensis 3-C-1</name>
    <dbReference type="NCBI Taxonomy" id="745411"/>
    <lineage>
        <taxon>Bacteria</taxon>
        <taxon>Pseudomonadati</taxon>
        <taxon>Pseudomonadota</taxon>
        <taxon>Gammaproteobacteria</taxon>
        <taxon>Enterobacterales</taxon>
        <taxon>Gallaecimonadaceae</taxon>
        <taxon>Gallaecimonas</taxon>
    </lineage>
</organism>
<dbReference type="Proteomes" id="UP000006755">
    <property type="component" value="Unassembled WGS sequence"/>
</dbReference>
<dbReference type="GO" id="GO:0016706">
    <property type="term" value="F:2-oxoglutarate-dependent dioxygenase activity"/>
    <property type="evidence" value="ECO:0007669"/>
    <property type="project" value="UniProtKB-ARBA"/>
</dbReference>
<evidence type="ECO:0000313" key="3">
    <source>
        <dbReference type="Proteomes" id="UP000006755"/>
    </source>
</evidence>
<keyword evidence="2" id="KW-0560">Oxidoreductase</keyword>
<dbReference type="SUPFAM" id="SSF51197">
    <property type="entry name" value="Clavaminate synthase-like"/>
    <property type="match status" value="1"/>
</dbReference>
<dbReference type="EMBL" id="AMRI01000005">
    <property type="protein sequence ID" value="EKE76142.1"/>
    <property type="molecule type" value="Genomic_DNA"/>
</dbReference>